<name>A0A1Y3AN89_EURMA</name>
<organism evidence="4 5">
    <name type="scientific">Euroglyphus maynei</name>
    <name type="common">Mayne's house dust mite</name>
    <dbReference type="NCBI Taxonomy" id="6958"/>
    <lineage>
        <taxon>Eukaryota</taxon>
        <taxon>Metazoa</taxon>
        <taxon>Ecdysozoa</taxon>
        <taxon>Arthropoda</taxon>
        <taxon>Chelicerata</taxon>
        <taxon>Arachnida</taxon>
        <taxon>Acari</taxon>
        <taxon>Acariformes</taxon>
        <taxon>Sarcoptiformes</taxon>
        <taxon>Astigmata</taxon>
        <taxon>Psoroptidia</taxon>
        <taxon>Analgoidea</taxon>
        <taxon>Pyroglyphidae</taxon>
        <taxon>Pyroglyphinae</taxon>
        <taxon>Euroglyphus</taxon>
    </lineage>
</organism>
<dbReference type="OrthoDB" id="9989144at2759"/>
<dbReference type="Gene3D" id="3.40.50.720">
    <property type="entry name" value="NAD(P)-binding Rossmann-like Domain"/>
    <property type="match status" value="1"/>
</dbReference>
<evidence type="ECO:0000313" key="5">
    <source>
        <dbReference type="Proteomes" id="UP000194236"/>
    </source>
</evidence>
<keyword evidence="3" id="KW-0560">Oxidoreductase</keyword>
<protein>
    <submittedName>
        <fullName evidence="4">Uncharacterized protein</fullName>
    </submittedName>
</protein>
<dbReference type="Proteomes" id="UP000194236">
    <property type="component" value="Unassembled WGS sequence"/>
</dbReference>
<reference evidence="4 5" key="1">
    <citation type="submission" date="2017-03" db="EMBL/GenBank/DDBJ databases">
        <title>Genome Survey of Euroglyphus maynei.</title>
        <authorList>
            <person name="Arlian L.G."/>
            <person name="Morgan M.S."/>
            <person name="Rider S.D."/>
        </authorList>
    </citation>
    <scope>NUCLEOTIDE SEQUENCE [LARGE SCALE GENOMIC DNA]</scope>
    <source>
        <strain evidence="4">Arlian Lab</strain>
        <tissue evidence="4">Whole body</tissue>
    </source>
</reference>
<dbReference type="PANTHER" id="PTHR24320">
    <property type="entry name" value="RETINOL DEHYDROGENASE"/>
    <property type="match status" value="1"/>
</dbReference>
<comment type="caution">
    <text evidence="4">The sequence shown here is derived from an EMBL/GenBank/DDBJ whole genome shotgun (WGS) entry which is preliminary data.</text>
</comment>
<proteinExistence type="inferred from homology"/>
<dbReference type="EMBL" id="MUJZ01068156">
    <property type="protein sequence ID" value="OTF69912.1"/>
    <property type="molecule type" value="Genomic_DNA"/>
</dbReference>
<evidence type="ECO:0000256" key="2">
    <source>
        <dbReference type="ARBA" id="ARBA00022857"/>
    </source>
</evidence>
<dbReference type="InterPro" id="IPR036291">
    <property type="entry name" value="NAD(P)-bd_dom_sf"/>
</dbReference>
<evidence type="ECO:0000256" key="3">
    <source>
        <dbReference type="ARBA" id="ARBA00023002"/>
    </source>
</evidence>
<evidence type="ECO:0000256" key="1">
    <source>
        <dbReference type="ARBA" id="ARBA00006484"/>
    </source>
</evidence>
<dbReference type="AlphaFoldDB" id="A0A1Y3AN89"/>
<keyword evidence="5" id="KW-1185">Reference proteome</keyword>
<dbReference type="PANTHER" id="PTHR24320:SF282">
    <property type="entry name" value="WW DOMAIN-CONTAINING OXIDOREDUCTASE"/>
    <property type="match status" value="1"/>
</dbReference>
<gene>
    <name evidence="4" type="ORF">BLA29_007798</name>
</gene>
<keyword evidence="2" id="KW-0521">NADP</keyword>
<sequence>MACRDSSKAYQAIDKIRSCKEEAKLTFLKCDLTSLSSVKQFCDLFLKMNLKLNILIMNAAVNALPYILTEDGFETTFQRKN</sequence>
<comment type="similarity">
    <text evidence="1">Belongs to the short-chain dehydrogenases/reductases (SDR) family.</text>
</comment>
<evidence type="ECO:0000313" key="4">
    <source>
        <dbReference type="EMBL" id="OTF69912.1"/>
    </source>
</evidence>
<dbReference type="SUPFAM" id="SSF51735">
    <property type="entry name" value="NAD(P)-binding Rossmann-fold domains"/>
    <property type="match status" value="1"/>
</dbReference>
<accession>A0A1Y3AN89</accession>
<dbReference type="GO" id="GO:0016491">
    <property type="term" value="F:oxidoreductase activity"/>
    <property type="evidence" value="ECO:0007669"/>
    <property type="project" value="UniProtKB-KW"/>
</dbReference>